<dbReference type="Gene3D" id="3.90.550.10">
    <property type="entry name" value="Spore Coat Polysaccharide Biosynthesis Protein SpsA, Chain A"/>
    <property type="match status" value="1"/>
</dbReference>
<organism evidence="2">
    <name type="scientific">marine sediment metagenome</name>
    <dbReference type="NCBI Taxonomy" id="412755"/>
    <lineage>
        <taxon>unclassified sequences</taxon>
        <taxon>metagenomes</taxon>
        <taxon>ecological metagenomes</taxon>
    </lineage>
</organism>
<accession>A0A0F9ERB8</accession>
<dbReference type="AlphaFoldDB" id="A0A0F9ERB8"/>
<evidence type="ECO:0000259" key="1">
    <source>
        <dbReference type="Pfam" id="PF10546"/>
    </source>
</evidence>
<dbReference type="SUPFAM" id="SSF53448">
    <property type="entry name" value="Nucleotide-diphospho-sugar transferases"/>
    <property type="match status" value="1"/>
</dbReference>
<feature type="domain" description="Bacteriophage Mx8 p63 C-terminal" evidence="1">
    <location>
        <begin position="238"/>
        <end position="291"/>
    </location>
</feature>
<protein>
    <recommendedName>
        <fullName evidence="1">Bacteriophage Mx8 p63 C-terminal domain-containing protein</fullName>
    </recommendedName>
</protein>
<dbReference type="Pfam" id="PF10546">
    <property type="entry name" value="P63C"/>
    <property type="match status" value="1"/>
</dbReference>
<gene>
    <name evidence="2" type="ORF">LCGC14_2121490</name>
</gene>
<dbReference type="InterPro" id="IPR029044">
    <property type="entry name" value="Nucleotide-diphossugar_trans"/>
</dbReference>
<dbReference type="InterPro" id="IPR018874">
    <property type="entry name" value="Phage_Mx8_p63_C"/>
</dbReference>
<dbReference type="EMBL" id="LAZR01026427">
    <property type="protein sequence ID" value="KKL68786.1"/>
    <property type="molecule type" value="Genomic_DNA"/>
</dbReference>
<reference evidence="2" key="1">
    <citation type="journal article" date="2015" name="Nature">
        <title>Complex archaea that bridge the gap between prokaryotes and eukaryotes.</title>
        <authorList>
            <person name="Spang A."/>
            <person name="Saw J.H."/>
            <person name="Jorgensen S.L."/>
            <person name="Zaremba-Niedzwiedzka K."/>
            <person name="Martijn J."/>
            <person name="Lind A.E."/>
            <person name="van Eijk R."/>
            <person name="Schleper C."/>
            <person name="Guy L."/>
            <person name="Ettema T.J."/>
        </authorList>
    </citation>
    <scope>NUCLEOTIDE SEQUENCE</scope>
</reference>
<sequence length="291" mass="33081">MKTCTAIILAHYKQREGNLKRIVDDLFAGSVVPNEICIFIDNGEIEFKDSRITIIRTDENFLPKIRFVLGSYFDTDYCFFIDDDLTVRKNTLKNLVDNANEKSIIGLQGSILGDTPNPYADDTSIKREKRNESLPSIIGAKNLLPYVDDELKKLAEPIHYYSDSGTLKAGYSALLIPAVCDVYLRASDEPNVIVESQKKTVAQANIIIRALAKVGITALVDEATGYQEDRARDALEAILRNFISTELLKWVKTFPDEFYRQMFRLRNWQYSQFSAKRPSVAGRITNDIIYE</sequence>
<proteinExistence type="predicted"/>
<feature type="non-terminal residue" evidence="2">
    <location>
        <position position="291"/>
    </location>
</feature>
<name>A0A0F9ERB8_9ZZZZ</name>
<comment type="caution">
    <text evidence="2">The sequence shown here is derived from an EMBL/GenBank/DDBJ whole genome shotgun (WGS) entry which is preliminary data.</text>
</comment>
<evidence type="ECO:0000313" key="2">
    <source>
        <dbReference type="EMBL" id="KKL68786.1"/>
    </source>
</evidence>